<organism evidence="4 5">
    <name type="scientific">Agromyces aurantiacus</name>
    <dbReference type="NCBI Taxonomy" id="165814"/>
    <lineage>
        <taxon>Bacteria</taxon>
        <taxon>Bacillati</taxon>
        <taxon>Actinomycetota</taxon>
        <taxon>Actinomycetes</taxon>
        <taxon>Micrococcales</taxon>
        <taxon>Microbacteriaceae</taxon>
        <taxon>Agromyces</taxon>
    </lineage>
</organism>
<proteinExistence type="predicted"/>
<keyword evidence="5" id="KW-1185">Reference proteome</keyword>
<sequence length="248" mass="25043">MSEPDFIVPPPGLVPDEPEPEAGETPDGTVRASRRLPAFRPVGSVPPAVDRIAPPPSAVPSALPLPPGPPAPPAAPPDEPPPAERSAAAPAPSFPPVAPVAPVSGAGARPPAFAPARIAGPDPSGPVPPSADSARAWRLRTADGVEFTVRSRAVVGRDPLPSAVHGGGTPVAVPDPARSMSKTHALLEVEGDRLLVTDLRSTNGVRIWPEGGDAIELRPGAPTPVPLDAVLLLGDVAFLVDLVPGTGS</sequence>
<dbReference type="CDD" id="cd00060">
    <property type="entry name" value="FHA"/>
    <property type="match status" value="1"/>
</dbReference>
<dbReference type="Proteomes" id="UP001595960">
    <property type="component" value="Unassembled WGS sequence"/>
</dbReference>
<evidence type="ECO:0000313" key="4">
    <source>
        <dbReference type="EMBL" id="MFC4830020.1"/>
    </source>
</evidence>
<dbReference type="InterPro" id="IPR000253">
    <property type="entry name" value="FHA_dom"/>
</dbReference>
<feature type="region of interest" description="Disordered" evidence="2">
    <location>
        <begin position="1"/>
        <end position="133"/>
    </location>
</feature>
<evidence type="ECO:0000313" key="5">
    <source>
        <dbReference type="Proteomes" id="UP001595960"/>
    </source>
</evidence>
<comment type="caution">
    <text evidence="4">The sequence shown here is derived from an EMBL/GenBank/DDBJ whole genome shotgun (WGS) entry which is preliminary data.</text>
</comment>
<evidence type="ECO:0000256" key="2">
    <source>
        <dbReference type="SAM" id="MobiDB-lite"/>
    </source>
</evidence>
<evidence type="ECO:0000259" key="3">
    <source>
        <dbReference type="PROSITE" id="PS50006"/>
    </source>
</evidence>
<evidence type="ECO:0000256" key="1">
    <source>
        <dbReference type="ARBA" id="ARBA00022553"/>
    </source>
</evidence>
<dbReference type="Pfam" id="PF00498">
    <property type="entry name" value="FHA"/>
    <property type="match status" value="1"/>
</dbReference>
<dbReference type="EMBL" id="JBHSJC010000002">
    <property type="protein sequence ID" value="MFC4830020.1"/>
    <property type="molecule type" value="Genomic_DNA"/>
</dbReference>
<accession>A0ABV9R897</accession>
<dbReference type="Gene3D" id="2.60.200.20">
    <property type="match status" value="1"/>
</dbReference>
<dbReference type="PROSITE" id="PS50006">
    <property type="entry name" value="FHA_DOMAIN"/>
    <property type="match status" value="1"/>
</dbReference>
<dbReference type="SUPFAM" id="SSF49879">
    <property type="entry name" value="SMAD/FHA domain"/>
    <property type="match status" value="1"/>
</dbReference>
<feature type="domain" description="FHA" evidence="3">
    <location>
        <begin position="153"/>
        <end position="207"/>
    </location>
</feature>
<gene>
    <name evidence="4" type="ORF">ACFPER_14540</name>
</gene>
<dbReference type="RefSeq" id="WP_204394930.1">
    <property type="nucleotide sequence ID" value="NZ_JAFBBW010000001.1"/>
</dbReference>
<dbReference type="InterPro" id="IPR008984">
    <property type="entry name" value="SMAD_FHA_dom_sf"/>
</dbReference>
<name>A0ABV9R897_9MICO</name>
<feature type="compositionally biased region" description="Pro residues" evidence="2">
    <location>
        <begin position="53"/>
        <end position="80"/>
    </location>
</feature>
<feature type="compositionally biased region" description="Low complexity" evidence="2">
    <location>
        <begin position="100"/>
        <end position="121"/>
    </location>
</feature>
<protein>
    <submittedName>
        <fullName evidence="4">FHA domain-containing protein</fullName>
    </submittedName>
</protein>
<keyword evidence="1" id="KW-0597">Phosphoprotein</keyword>
<reference evidence="5" key="1">
    <citation type="journal article" date="2019" name="Int. J. Syst. Evol. Microbiol.">
        <title>The Global Catalogue of Microorganisms (GCM) 10K type strain sequencing project: providing services to taxonomists for standard genome sequencing and annotation.</title>
        <authorList>
            <consortium name="The Broad Institute Genomics Platform"/>
            <consortium name="The Broad Institute Genome Sequencing Center for Infectious Disease"/>
            <person name="Wu L."/>
            <person name="Ma J."/>
        </authorList>
    </citation>
    <scope>NUCLEOTIDE SEQUENCE [LARGE SCALE GENOMIC DNA]</scope>
    <source>
        <strain evidence="5">CGMCC 1.12192</strain>
    </source>
</reference>